<dbReference type="InterPro" id="IPR035906">
    <property type="entry name" value="MetI-like_sf"/>
</dbReference>
<reference evidence="10" key="1">
    <citation type="submission" date="2016-01" db="EMBL/GenBank/DDBJ databases">
        <authorList>
            <person name="Mitreva M."/>
            <person name="Pepin K.H."/>
            <person name="Mihindukulasuriya K.A."/>
            <person name="Fulton R."/>
            <person name="Fronick C."/>
            <person name="O'Laughlin M."/>
            <person name="Miner T."/>
            <person name="Herter B."/>
            <person name="Rosa B.A."/>
            <person name="Cordes M."/>
            <person name="Tomlinson C."/>
            <person name="Wollam A."/>
            <person name="Palsikar V.B."/>
            <person name="Mardis E.R."/>
            <person name="Wilson R.K."/>
        </authorList>
    </citation>
    <scope>NUCLEOTIDE SEQUENCE [LARGE SCALE GENOMIC DNA]</scope>
    <source>
        <strain evidence="10">KA00683</strain>
    </source>
</reference>
<sequence length="257" mass="28152">MKLFSRHLLQLLLGATILHALWLAGYLLIRSEVLPAPWAVYTHMAHLNGSDLLAHTLTSLQRIGWGILIATILSALLSLSMILYPRVGRILSTFIYFTYPIPKLALLPIVMLLGGLGEATKVVMIVLIILFQLAVSMRDALLAIPEEHFAVTRSLGASTWGLLRHLLLPAALPAALSALRIAIGTAISVLFVTETYGTTEGLGYYISDAWMRIDYLDMYAGIALLSLMGVGLFILIDLLEAILCPWQAIGKDKAYRA</sequence>
<gene>
    <name evidence="9" type="ORF">HMPREF3185_02107</name>
</gene>
<evidence type="ECO:0000256" key="6">
    <source>
        <dbReference type="ARBA" id="ARBA00023136"/>
    </source>
</evidence>
<dbReference type="EMBL" id="LSDK01000141">
    <property type="protein sequence ID" value="KXB73315.1"/>
    <property type="molecule type" value="Genomic_DNA"/>
</dbReference>
<dbReference type="Proteomes" id="UP000070224">
    <property type="component" value="Unassembled WGS sequence"/>
</dbReference>
<name>A0A134B048_9PORP</name>
<evidence type="ECO:0000313" key="10">
    <source>
        <dbReference type="Proteomes" id="UP000070224"/>
    </source>
</evidence>
<evidence type="ECO:0000256" key="5">
    <source>
        <dbReference type="ARBA" id="ARBA00022989"/>
    </source>
</evidence>
<feature type="transmembrane region" description="Helical" evidence="7">
    <location>
        <begin position="7"/>
        <end position="29"/>
    </location>
</feature>
<accession>A0A134B048</accession>
<comment type="caution">
    <text evidence="9">The sequence shown here is derived from an EMBL/GenBank/DDBJ whole genome shotgun (WGS) entry which is preliminary data.</text>
</comment>
<dbReference type="GO" id="GO:0055085">
    <property type="term" value="P:transmembrane transport"/>
    <property type="evidence" value="ECO:0007669"/>
    <property type="project" value="InterPro"/>
</dbReference>
<dbReference type="PANTHER" id="PTHR30151">
    <property type="entry name" value="ALKANE SULFONATE ABC TRANSPORTER-RELATED, MEMBRANE SUBUNIT"/>
    <property type="match status" value="1"/>
</dbReference>
<keyword evidence="6 7" id="KW-0472">Membrane</keyword>
<evidence type="ECO:0000313" key="9">
    <source>
        <dbReference type="EMBL" id="KXB73315.1"/>
    </source>
</evidence>
<evidence type="ECO:0000256" key="3">
    <source>
        <dbReference type="ARBA" id="ARBA00022475"/>
    </source>
</evidence>
<keyword evidence="10" id="KW-1185">Reference proteome</keyword>
<keyword evidence="3" id="KW-1003">Cell membrane</keyword>
<dbReference type="STRING" id="322095.HMPREF3185_02107"/>
<keyword evidence="4 7" id="KW-0812">Transmembrane</keyword>
<dbReference type="RefSeq" id="WP_060936120.1">
    <property type="nucleotide sequence ID" value="NZ_KQ960466.1"/>
</dbReference>
<dbReference type="PANTHER" id="PTHR30151:SF20">
    <property type="entry name" value="ABC TRANSPORTER PERMEASE PROTEIN HI_0355-RELATED"/>
    <property type="match status" value="1"/>
</dbReference>
<feature type="domain" description="ABC transmembrane type-1" evidence="8">
    <location>
        <begin position="56"/>
        <end position="240"/>
    </location>
</feature>
<dbReference type="OrthoDB" id="9804353at2"/>
<protein>
    <submittedName>
        <fullName evidence="9">ABC transporter, permease protein</fullName>
    </submittedName>
</protein>
<dbReference type="GO" id="GO:0005886">
    <property type="term" value="C:plasma membrane"/>
    <property type="evidence" value="ECO:0007669"/>
    <property type="project" value="UniProtKB-SubCell"/>
</dbReference>
<dbReference type="PATRIC" id="fig|322095.3.peg.2079"/>
<evidence type="ECO:0000256" key="4">
    <source>
        <dbReference type="ARBA" id="ARBA00022692"/>
    </source>
</evidence>
<feature type="transmembrane region" description="Helical" evidence="7">
    <location>
        <begin position="166"/>
        <end position="192"/>
    </location>
</feature>
<comment type="similarity">
    <text evidence="7">Belongs to the binding-protein-dependent transport system permease family.</text>
</comment>
<proteinExistence type="inferred from homology"/>
<feature type="transmembrane region" description="Helical" evidence="7">
    <location>
        <begin position="218"/>
        <end position="243"/>
    </location>
</feature>
<keyword evidence="5 7" id="KW-1133">Transmembrane helix</keyword>
<dbReference type="Pfam" id="PF00528">
    <property type="entry name" value="BPD_transp_1"/>
    <property type="match status" value="1"/>
</dbReference>
<organism evidence="9 10">
    <name type="scientific">Porphyromonas somerae</name>
    <dbReference type="NCBI Taxonomy" id="322095"/>
    <lineage>
        <taxon>Bacteria</taxon>
        <taxon>Pseudomonadati</taxon>
        <taxon>Bacteroidota</taxon>
        <taxon>Bacteroidia</taxon>
        <taxon>Bacteroidales</taxon>
        <taxon>Porphyromonadaceae</taxon>
        <taxon>Porphyromonas</taxon>
    </lineage>
</organism>
<dbReference type="InterPro" id="IPR000515">
    <property type="entry name" value="MetI-like"/>
</dbReference>
<evidence type="ECO:0000256" key="2">
    <source>
        <dbReference type="ARBA" id="ARBA00022448"/>
    </source>
</evidence>
<keyword evidence="2 7" id="KW-0813">Transport</keyword>
<evidence type="ECO:0000259" key="8">
    <source>
        <dbReference type="PROSITE" id="PS50928"/>
    </source>
</evidence>
<feature type="transmembrane region" description="Helical" evidence="7">
    <location>
        <begin position="63"/>
        <end position="84"/>
    </location>
</feature>
<dbReference type="Gene3D" id="1.10.3720.10">
    <property type="entry name" value="MetI-like"/>
    <property type="match status" value="1"/>
</dbReference>
<feature type="transmembrane region" description="Helical" evidence="7">
    <location>
        <begin position="122"/>
        <end position="145"/>
    </location>
</feature>
<dbReference type="SUPFAM" id="SSF161098">
    <property type="entry name" value="MetI-like"/>
    <property type="match status" value="1"/>
</dbReference>
<evidence type="ECO:0000256" key="1">
    <source>
        <dbReference type="ARBA" id="ARBA00004651"/>
    </source>
</evidence>
<evidence type="ECO:0000256" key="7">
    <source>
        <dbReference type="RuleBase" id="RU363032"/>
    </source>
</evidence>
<comment type="subcellular location">
    <subcellularLocation>
        <location evidence="1 7">Cell membrane</location>
        <topology evidence="1 7">Multi-pass membrane protein</topology>
    </subcellularLocation>
</comment>
<dbReference type="AlphaFoldDB" id="A0A134B048"/>
<feature type="transmembrane region" description="Helical" evidence="7">
    <location>
        <begin position="96"/>
        <end position="116"/>
    </location>
</feature>
<dbReference type="PROSITE" id="PS50928">
    <property type="entry name" value="ABC_TM1"/>
    <property type="match status" value="1"/>
</dbReference>